<evidence type="ECO:0000313" key="1">
    <source>
        <dbReference type="EMBL" id="SDJ59247.1"/>
    </source>
</evidence>
<protein>
    <submittedName>
        <fullName evidence="1">Uncharacterized protein</fullName>
    </submittedName>
</protein>
<name>A0A1G8V067_9EURY</name>
<proteinExistence type="predicted"/>
<evidence type="ECO:0000313" key="2">
    <source>
        <dbReference type="Proteomes" id="UP000198882"/>
    </source>
</evidence>
<gene>
    <name evidence="1" type="ORF">SAMN04515672_1104</name>
</gene>
<dbReference type="EMBL" id="FNFE01000001">
    <property type="protein sequence ID" value="SDJ59247.1"/>
    <property type="molecule type" value="Genomic_DNA"/>
</dbReference>
<organism evidence="1 2">
    <name type="scientific">Natronorubrum texcoconense</name>
    <dbReference type="NCBI Taxonomy" id="1095776"/>
    <lineage>
        <taxon>Archaea</taxon>
        <taxon>Methanobacteriati</taxon>
        <taxon>Methanobacteriota</taxon>
        <taxon>Stenosarchaea group</taxon>
        <taxon>Halobacteria</taxon>
        <taxon>Halobacteriales</taxon>
        <taxon>Natrialbaceae</taxon>
        <taxon>Natronorubrum</taxon>
    </lineage>
</organism>
<keyword evidence="2" id="KW-1185">Reference proteome</keyword>
<sequence length="81" mass="9082">MCSCRLYRLPRDTSKKYPQLTGRITSGAATDFGTCGRETTSLEEFSIVWLDPEALLFRKIEVAGRDAAYSQLRARTGVAFM</sequence>
<reference evidence="2" key="1">
    <citation type="submission" date="2016-10" db="EMBL/GenBank/DDBJ databases">
        <authorList>
            <person name="Varghese N."/>
            <person name="Submissions S."/>
        </authorList>
    </citation>
    <scope>NUCLEOTIDE SEQUENCE [LARGE SCALE GENOMIC DNA]</scope>
    <source>
        <strain evidence="2">B4,CECT 8067,JCM 17497</strain>
    </source>
</reference>
<dbReference type="AlphaFoldDB" id="A0A1G8V067"/>
<accession>A0A1G8V067</accession>
<dbReference type="Proteomes" id="UP000198882">
    <property type="component" value="Unassembled WGS sequence"/>
</dbReference>